<feature type="domain" description="Pyrroline-5-carboxylate reductase dimerisation" evidence="4">
    <location>
        <begin position="162"/>
        <end position="261"/>
    </location>
</feature>
<dbReference type="InterPro" id="IPR000304">
    <property type="entry name" value="Pyrroline-COOH_reductase"/>
</dbReference>
<evidence type="ECO:0000313" key="5">
    <source>
        <dbReference type="EMBL" id="KZE13415.1"/>
    </source>
</evidence>
<gene>
    <name evidence="5" type="ORF">AVW13_15995</name>
    <name evidence="6" type="ORF">I6G59_00085</name>
</gene>
<dbReference type="SUPFAM" id="SSF48179">
    <property type="entry name" value="6-phosphogluconate dehydrogenase C-terminal domain-like"/>
    <property type="match status" value="1"/>
</dbReference>
<evidence type="ECO:0000313" key="7">
    <source>
        <dbReference type="Proteomes" id="UP000076612"/>
    </source>
</evidence>
<feature type="domain" description="Pyrroline-5-carboxylate reductase catalytic N-terminal" evidence="3">
    <location>
        <begin position="4"/>
        <end position="105"/>
    </location>
</feature>
<dbReference type="InterPro" id="IPR008927">
    <property type="entry name" value="6-PGluconate_DH-like_C_sf"/>
</dbReference>
<dbReference type="SUPFAM" id="SSF51735">
    <property type="entry name" value="NAD(P)-binding Rossmann-fold domains"/>
    <property type="match status" value="1"/>
</dbReference>
<evidence type="ECO:0000313" key="8">
    <source>
        <dbReference type="Proteomes" id="UP000594979"/>
    </source>
</evidence>
<sequence>MTTTIGIIGVGEIASAIVDGLCAAETLDAAGSDTVAPQIVLSPRSRERAADLAERHPRVAVAADNQDVVDRSDLIIVSVLPDQVDDVLTALEIPGDRIVVSAVAGVTSDRLHALLPHDPRIVRVIPLPAVRERRGVTAVFPAEATTVELFDRLGGTVVAETEAMFSTLSATTATMSAHFAFLEVITDWLIDQGWARTDAETIVRGQFVGLGTTLAETDTPISELVAAHETPGGLNAQLRAAWMDEATRARLAGALTAVLERVSG</sequence>
<dbReference type="Pfam" id="PF03807">
    <property type="entry name" value="F420_oxidored"/>
    <property type="match status" value="1"/>
</dbReference>
<dbReference type="InterPro" id="IPR036291">
    <property type="entry name" value="NAD(P)-bd_dom_sf"/>
</dbReference>
<dbReference type="AlphaFoldDB" id="A0A165DD41"/>
<evidence type="ECO:0000313" key="6">
    <source>
        <dbReference type="EMBL" id="QPS33794.1"/>
    </source>
</evidence>
<reference evidence="7" key="1">
    <citation type="submission" date="2016-01" db="EMBL/GenBank/DDBJ databases">
        <title>Draft genome of Chromobacterium sp. F49.</title>
        <authorList>
            <person name="Hong K.W."/>
        </authorList>
    </citation>
    <scope>NUCLEOTIDE SEQUENCE [LARGE SCALE GENOMIC DNA]</scope>
    <source>
        <strain evidence="7">M40</strain>
    </source>
</reference>
<proteinExistence type="inferred from homology"/>
<accession>A0A165DD41</accession>
<dbReference type="InterPro" id="IPR028939">
    <property type="entry name" value="P5C_Rdtase_cat_N"/>
</dbReference>
<feature type="binding site" evidence="2">
    <location>
        <position position="65"/>
    </location>
    <ligand>
        <name>NADPH</name>
        <dbReference type="ChEBI" id="CHEBI:57783"/>
    </ligand>
</feature>
<dbReference type="Proteomes" id="UP000594979">
    <property type="component" value="Chromosome"/>
</dbReference>
<dbReference type="KEGG" id="bcau:I6G59_00085"/>
<name>A0A165DD41_9MICO</name>
<dbReference type="EMBL" id="LQQR01000044">
    <property type="protein sequence ID" value="KZE13415.1"/>
    <property type="molecule type" value="Genomic_DNA"/>
</dbReference>
<dbReference type="Proteomes" id="UP000076612">
    <property type="component" value="Unassembled WGS sequence"/>
</dbReference>
<dbReference type="PIRSF" id="PIRSF000193">
    <property type="entry name" value="Pyrrol-5-carb_rd"/>
    <property type="match status" value="1"/>
</dbReference>
<reference evidence="5" key="2">
    <citation type="submission" date="2016-01" db="EMBL/GenBank/DDBJ databases">
        <authorList>
            <person name="Hong K.W."/>
        </authorList>
    </citation>
    <scope>NUCLEOTIDE SEQUENCE</scope>
    <source>
        <strain evidence="5">M40</strain>
    </source>
</reference>
<dbReference type="GO" id="GO:0055129">
    <property type="term" value="P:L-proline biosynthetic process"/>
    <property type="evidence" value="ECO:0007669"/>
    <property type="project" value="TreeGrafter"/>
</dbReference>
<protein>
    <submittedName>
        <fullName evidence="6">NAD(P)-binding domain-containing protein</fullName>
    </submittedName>
    <submittedName>
        <fullName evidence="5">Pyrroline-5-carboxylate reductase</fullName>
    </submittedName>
</protein>
<dbReference type="GO" id="GO:0004735">
    <property type="term" value="F:pyrroline-5-carboxylate reductase activity"/>
    <property type="evidence" value="ECO:0007669"/>
    <property type="project" value="InterPro"/>
</dbReference>
<dbReference type="PANTHER" id="PTHR11645">
    <property type="entry name" value="PYRROLINE-5-CARBOXYLATE REDUCTASE"/>
    <property type="match status" value="1"/>
</dbReference>
<evidence type="ECO:0000259" key="3">
    <source>
        <dbReference type="Pfam" id="PF03807"/>
    </source>
</evidence>
<dbReference type="Gene3D" id="3.40.50.720">
    <property type="entry name" value="NAD(P)-binding Rossmann-like Domain"/>
    <property type="match status" value="1"/>
</dbReference>
<dbReference type="RefSeq" id="WP_063250674.1">
    <property type="nucleotide sequence ID" value="NZ_CP065682.1"/>
</dbReference>
<organism evidence="6 8">
    <name type="scientific">Brevibacterium casei</name>
    <dbReference type="NCBI Taxonomy" id="33889"/>
    <lineage>
        <taxon>Bacteria</taxon>
        <taxon>Bacillati</taxon>
        <taxon>Actinomycetota</taxon>
        <taxon>Actinomycetes</taxon>
        <taxon>Micrococcales</taxon>
        <taxon>Brevibacteriaceae</taxon>
        <taxon>Brevibacterium</taxon>
    </lineage>
</organism>
<dbReference type="PANTHER" id="PTHR11645:SF13">
    <property type="entry name" value="PYRROLINE-5-CARBOXYLATE REDUCTASE CATALYTIC N-TERMINAL DOMAIN-CONTAINING PROTEIN"/>
    <property type="match status" value="1"/>
</dbReference>
<dbReference type="Pfam" id="PF14748">
    <property type="entry name" value="P5CR_dimer"/>
    <property type="match status" value="1"/>
</dbReference>
<dbReference type="InterPro" id="IPR029036">
    <property type="entry name" value="P5CR_dimer"/>
</dbReference>
<keyword evidence="2" id="KW-0521">NADP</keyword>
<evidence type="ECO:0000259" key="4">
    <source>
        <dbReference type="Pfam" id="PF14748"/>
    </source>
</evidence>
<dbReference type="Gene3D" id="1.10.3730.10">
    <property type="entry name" value="ProC C-terminal domain-like"/>
    <property type="match status" value="1"/>
</dbReference>
<reference evidence="6 8" key="3">
    <citation type="submission" date="2020-12" db="EMBL/GenBank/DDBJ databases">
        <title>FDA dAtabase for Regulatory Grade micrObial Sequences (FDA-ARGOS): Supporting development and validation of Infectious Disease Dx tests.</title>
        <authorList>
            <person name="Sproer C."/>
            <person name="Gronow S."/>
            <person name="Severitt S."/>
            <person name="Schroder I."/>
            <person name="Tallon L."/>
            <person name="Sadzewicz L."/>
            <person name="Zhao X."/>
            <person name="Boylan J."/>
            <person name="Ott S."/>
            <person name="Bowen H."/>
            <person name="Vavikolanu K."/>
            <person name="Mehta A."/>
            <person name="Aluvathingal J."/>
            <person name="Nadendla S."/>
            <person name="Lowell S."/>
            <person name="Myers T."/>
            <person name="Yan Y."/>
            <person name="Sichtig H."/>
        </authorList>
    </citation>
    <scope>NUCLEOTIDE SEQUENCE [LARGE SCALE GENOMIC DNA]</scope>
    <source>
        <strain evidence="6 8">FDAARGOS_902</strain>
    </source>
</reference>
<evidence type="ECO:0000256" key="2">
    <source>
        <dbReference type="PIRSR" id="PIRSR000193-1"/>
    </source>
</evidence>
<dbReference type="EMBL" id="CP065682">
    <property type="protein sequence ID" value="QPS33794.1"/>
    <property type="molecule type" value="Genomic_DNA"/>
</dbReference>
<dbReference type="STRING" id="33889.AVW13_15995"/>
<evidence type="ECO:0000256" key="1">
    <source>
        <dbReference type="ARBA" id="ARBA00005525"/>
    </source>
</evidence>
<comment type="similarity">
    <text evidence="1">Belongs to the pyrroline-5-carboxylate reductase family.</text>
</comment>